<dbReference type="PANTHER" id="PTHR24320:SF236">
    <property type="entry name" value="SHORT-CHAIN DEHYDROGENASE-RELATED"/>
    <property type="match status" value="1"/>
</dbReference>
<dbReference type="PRINTS" id="PR00081">
    <property type="entry name" value="GDHRDH"/>
</dbReference>
<dbReference type="RefSeq" id="XP_001876202.1">
    <property type="nucleotide sequence ID" value="XM_001876167.1"/>
</dbReference>
<gene>
    <name evidence="4" type="ORF">LACBIDRAFT_290827</name>
</gene>
<dbReference type="GO" id="GO:0016491">
    <property type="term" value="F:oxidoreductase activity"/>
    <property type="evidence" value="ECO:0007669"/>
    <property type="project" value="UniProtKB-KW"/>
</dbReference>
<dbReference type="Proteomes" id="UP000001194">
    <property type="component" value="Unassembled WGS sequence"/>
</dbReference>
<dbReference type="InParanoid" id="B0CV87"/>
<keyword evidence="5" id="KW-1185">Reference proteome</keyword>
<sequence length="325" mass="35414">MSHAYSLIRETFPGKSTFSVDDIPVLSGKVIIVTGANTGVGKETVKALLAHNAKVYIAVRSQEKAEEAIKDLREETGKDAHFLKLDLADLKSIEAAVKTFTRQGPTTVSHQEKELHVLYNNAGVMGPPIDQVTAQGYDLQFGVHVLGPFSLTKLLLPTLIATAKSSPDGKVRVINTSSSLHLLGNLNYNKLKDGPARRKSSSLLLYCQSKYATVILSSELARRYGDQRIVSVCLNPGTLHSDLQRHLNKVQYAILNLILYPTPFGALSGLWAGTSVDGANLNGKYVVPWARLGSPRANAQAPATGEKLWEWMEEQIHSTLTAKES</sequence>
<dbReference type="PANTHER" id="PTHR24320">
    <property type="entry name" value="RETINOL DEHYDROGENASE"/>
    <property type="match status" value="1"/>
</dbReference>
<proteinExistence type="inferred from homology"/>
<dbReference type="OrthoDB" id="191139at2759"/>
<dbReference type="InterPro" id="IPR036291">
    <property type="entry name" value="NAD(P)-bd_dom_sf"/>
</dbReference>
<reference evidence="4 5" key="1">
    <citation type="journal article" date="2008" name="Nature">
        <title>The genome of Laccaria bicolor provides insights into mycorrhizal symbiosis.</title>
        <authorList>
            <person name="Martin F."/>
            <person name="Aerts A."/>
            <person name="Ahren D."/>
            <person name="Brun A."/>
            <person name="Danchin E.G.J."/>
            <person name="Duchaussoy F."/>
            <person name="Gibon J."/>
            <person name="Kohler A."/>
            <person name="Lindquist E."/>
            <person name="Pereda V."/>
            <person name="Salamov A."/>
            <person name="Shapiro H.J."/>
            <person name="Wuyts J."/>
            <person name="Blaudez D."/>
            <person name="Buee M."/>
            <person name="Brokstein P."/>
            <person name="Canbaeck B."/>
            <person name="Cohen D."/>
            <person name="Courty P.E."/>
            <person name="Coutinho P.M."/>
            <person name="Delaruelle C."/>
            <person name="Detter J.C."/>
            <person name="Deveau A."/>
            <person name="DiFazio S."/>
            <person name="Duplessis S."/>
            <person name="Fraissinet-Tachet L."/>
            <person name="Lucic E."/>
            <person name="Frey-Klett P."/>
            <person name="Fourrey C."/>
            <person name="Feussner I."/>
            <person name="Gay G."/>
            <person name="Grimwood J."/>
            <person name="Hoegger P.J."/>
            <person name="Jain P."/>
            <person name="Kilaru S."/>
            <person name="Labbe J."/>
            <person name="Lin Y.C."/>
            <person name="Legue V."/>
            <person name="Le Tacon F."/>
            <person name="Marmeisse R."/>
            <person name="Melayah D."/>
            <person name="Montanini B."/>
            <person name="Muratet M."/>
            <person name="Nehls U."/>
            <person name="Niculita-Hirzel H."/>
            <person name="Oudot-Le Secq M.P."/>
            <person name="Peter M."/>
            <person name="Quesneville H."/>
            <person name="Rajashekar B."/>
            <person name="Reich M."/>
            <person name="Rouhier N."/>
            <person name="Schmutz J."/>
            <person name="Yin T."/>
            <person name="Chalot M."/>
            <person name="Henrissat B."/>
            <person name="Kuees U."/>
            <person name="Lucas S."/>
            <person name="Van de Peer Y."/>
            <person name="Podila G.K."/>
            <person name="Polle A."/>
            <person name="Pukkila P.J."/>
            <person name="Richardson P.M."/>
            <person name="Rouze P."/>
            <person name="Sanders I.R."/>
            <person name="Stajich J.E."/>
            <person name="Tunlid A."/>
            <person name="Tuskan G."/>
            <person name="Grigoriev I.V."/>
        </authorList>
    </citation>
    <scope>NUCLEOTIDE SEQUENCE [LARGE SCALE GENOMIC DNA]</scope>
    <source>
        <strain evidence="5">S238N-H82 / ATCC MYA-4686</strain>
    </source>
</reference>
<organism evidence="5">
    <name type="scientific">Laccaria bicolor (strain S238N-H82 / ATCC MYA-4686)</name>
    <name type="common">Bicoloured deceiver</name>
    <name type="synonym">Laccaria laccata var. bicolor</name>
    <dbReference type="NCBI Taxonomy" id="486041"/>
    <lineage>
        <taxon>Eukaryota</taxon>
        <taxon>Fungi</taxon>
        <taxon>Dikarya</taxon>
        <taxon>Basidiomycota</taxon>
        <taxon>Agaricomycotina</taxon>
        <taxon>Agaricomycetes</taxon>
        <taxon>Agaricomycetidae</taxon>
        <taxon>Agaricales</taxon>
        <taxon>Agaricineae</taxon>
        <taxon>Hydnangiaceae</taxon>
        <taxon>Laccaria</taxon>
    </lineage>
</organism>
<dbReference type="GeneID" id="6071713"/>
<keyword evidence="2" id="KW-0521">NADP</keyword>
<dbReference type="KEGG" id="lbc:LACBIDRAFT_290827"/>
<dbReference type="EMBL" id="DS547093">
    <property type="protein sequence ID" value="EDR13704.1"/>
    <property type="molecule type" value="Genomic_DNA"/>
</dbReference>
<keyword evidence="3" id="KW-0560">Oxidoreductase</keyword>
<name>B0CV87_LACBS</name>
<comment type="similarity">
    <text evidence="1">Belongs to the short-chain dehydrogenases/reductases (SDR) family.</text>
</comment>
<dbReference type="AlphaFoldDB" id="B0CV87"/>
<dbReference type="FunCoup" id="B0CV87">
    <property type="interactions" value="136"/>
</dbReference>
<evidence type="ECO:0000313" key="4">
    <source>
        <dbReference type="EMBL" id="EDR13704.1"/>
    </source>
</evidence>
<dbReference type="STRING" id="486041.B0CV87"/>
<evidence type="ECO:0000313" key="5">
    <source>
        <dbReference type="Proteomes" id="UP000001194"/>
    </source>
</evidence>
<evidence type="ECO:0000256" key="1">
    <source>
        <dbReference type="ARBA" id="ARBA00006484"/>
    </source>
</evidence>
<evidence type="ECO:0000256" key="2">
    <source>
        <dbReference type="ARBA" id="ARBA00022857"/>
    </source>
</evidence>
<dbReference type="PROSITE" id="PS00061">
    <property type="entry name" value="ADH_SHORT"/>
    <property type="match status" value="1"/>
</dbReference>
<dbReference type="Pfam" id="PF00106">
    <property type="entry name" value="adh_short"/>
    <property type="match status" value="1"/>
</dbReference>
<dbReference type="InterPro" id="IPR002347">
    <property type="entry name" value="SDR_fam"/>
</dbReference>
<dbReference type="Gene3D" id="3.40.50.720">
    <property type="entry name" value="NAD(P)-binding Rossmann-like Domain"/>
    <property type="match status" value="1"/>
</dbReference>
<protein>
    <submittedName>
        <fullName evidence="4">Predicted protein</fullName>
    </submittedName>
</protein>
<dbReference type="InterPro" id="IPR020904">
    <property type="entry name" value="Sc_DH/Rdtase_CS"/>
</dbReference>
<evidence type="ECO:0000256" key="3">
    <source>
        <dbReference type="ARBA" id="ARBA00023002"/>
    </source>
</evidence>
<dbReference type="SUPFAM" id="SSF51735">
    <property type="entry name" value="NAD(P)-binding Rossmann-fold domains"/>
    <property type="match status" value="1"/>
</dbReference>
<dbReference type="HOGENOM" id="CLU_010194_44_6_1"/>
<accession>B0CV87</accession>